<sequence>MIQGLRSWQLLIAHRVRVDAARELFNSCLLFGLLTLLHTNNESLFYIGTLHNGFRGYSGCSDYTRLVPADLIRLELEAKEVPPSRRLRGRTYLSLIAFTRVERITLLFARVLVVTYPNENVKVNDRGAEPIIHLPLTASRSYDRSQNVAYGGGYYRDDYYRDGHGNNTRTPYASKKVTTLDPVSRPLRFGVGKYAIPLDLFVPESEFPSFTYANPKAGTSVIHSSSMRAHIVLNGGLYKTGTIPVWIPAIGSADNGTHLIDKDVEMAAPKKYVTRDDMIKAVLGDREDNVKKVEARLISRVNCRAANLKEETEIIPWTELEEKTGPKSEVLREFNNSNRSGLSKEWKKYWEVKDFKLDNPSTPTIITAEFSLEYYLQLRADDDEYETPVILVDLINGPDFKPPQITPEMHSRRTFTTL</sequence>
<dbReference type="OrthoDB" id="6241807at2759"/>
<accession>W6UL07</accession>
<dbReference type="RefSeq" id="XP_024353411.1">
    <property type="nucleotide sequence ID" value="XM_024492216.1"/>
</dbReference>
<dbReference type="STRING" id="6210.W6UL07"/>
<dbReference type="KEGG" id="egl:EGR_02967"/>
<protein>
    <submittedName>
        <fullName evidence="1">Uncharacterized protein</fullName>
    </submittedName>
</protein>
<dbReference type="OMA" id="VWIPAIG"/>
<keyword evidence="2" id="KW-1185">Reference proteome</keyword>
<reference evidence="1 2" key="1">
    <citation type="journal article" date="2013" name="Nat. Genet.">
        <title>The genome of the hydatid tapeworm Echinococcus granulosus.</title>
        <authorList>
            <person name="Zheng H."/>
            <person name="Zhang W."/>
            <person name="Zhang L."/>
            <person name="Zhang Z."/>
            <person name="Li J."/>
            <person name="Lu G."/>
            <person name="Zhu Y."/>
            <person name="Wang Y."/>
            <person name="Huang Y."/>
            <person name="Liu J."/>
            <person name="Kang H."/>
            <person name="Chen J."/>
            <person name="Wang L."/>
            <person name="Chen A."/>
            <person name="Yu S."/>
            <person name="Gao Z."/>
            <person name="Jin L."/>
            <person name="Gu W."/>
            <person name="Wang Z."/>
            <person name="Zhao L."/>
            <person name="Shi B."/>
            <person name="Wen H."/>
            <person name="Lin R."/>
            <person name="Jones M.K."/>
            <person name="Brejova B."/>
            <person name="Vinar T."/>
            <person name="Zhao G."/>
            <person name="McManus D.P."/>
            <person name="Chen Z."/>
            <person name="Zhou Y."/>
            <person name="Wang S."/>
        </authorList>
    </citation>
    <scope>NUCLEOTIDE SEQUENCE [LARGE SCALE GENOMIC DNA]</scope>
</reference>
<comment type="caution">
    <text evidence="1">The sequence shown here is derived from an EMBL/GenBank/DDBJ whole genome shotgun (WGS) entry which is preliminary data.</text>
</comment>
<dbReference type="EMBL" id="APAU02000014">
    <property type="protein sequence ID" value="EUB62215.1"/>
    <property type="molecule type" value="Genomic_DNA"/>
</dbReference>
<dbReference type="Proteomes" id="UP000019149">
    <property type="component" value="Unassembled WGS sequence"/>
</dbReference>
<name>W6UL07_ECHGR</name>
<evidence type="ECO:0000313" key="1">
    <source>
        <dbReference type="EMBL" id="EUB62215.1"/>
    </source>
</evidence>
<dbReference type="AlphaFoldDB" id="W6UL07"/>
<gene>
    <name evidence="1" type="ORF">EGR_02967</name>
</gene>
<proteinExistence type="predicted"/>
<evidence type="ECO:0000313" key="2">
    <source>
        <dbReference type="Proteomes" id="UP000019149"/>
    </source>
</evidence>
<dbReference type="CTD" id="36338682"/>
<dbReference type="GeneID" id="36338682"/>
<organism evidence="1 2">
    <name type="scientific">Echinococcus granulosus</name>
    <name type="common">Hydatid tapeworm</name>
    <dbReference type="NCBI Taxonomy" id="6210"/>
    <lineage>
        <taxon>Eukaryota</taxon>
        <taxon>Metazoa</taxon>
        <taxon>Spiralia</taxon>
        <taxon>Lophotrochozoa</taxon>
        <taxon>Platyhelminthes</taxon>
        <taxon>Cestoda</taxon>
        <taxon>Eucestoda</taxon>
        <taxon>Cyclophyllidea</taxon>
        <taxon>Taeniidae</taxon>
        <taxon>Echinococcus</taxon>
        <taxon>Echinococcus granulosus group</taxon>
    </lineage>
</organism>